<reference evidence="3" key="1">
    <citation type="submission" date="2025-08" db="UniProtKB">
        <authorList>
            <consortium name="RefSeq"/>
        </authorList>
    </citation>
    <scope>IDENTIFICATION</scope>
    <source>
        <tissue evidence="3">Muscle</tissue>
    </source>
</reference>
<dbReference type="Pfam" id="PF00093">
    <property type="entry name" value="VWC"/>
    <property type="match status" value="2"/>
</dbReference>
<feature type="domain" description="VWFC" evidence="1">
    <location>
        <begin position="120"/>
        <end position="186"/>
    </location>
</feature>
<evidence type="ECO:0000259" key="1">
    <source>
        <dbReference type="PROSITE" id="PS50184"/>
    </source>
</evidence>
<feature type="domain" description="VWFC" evidence="1">
    <location>
        <begin position="28"/>
        <end position="95"/>
    </location>
</feature>
<dbReference type="PANTHER" id="PTHR46303:SF1">
    <property type="entry name" value="VWFC DOMAIN-CONTAINING PROTEIN"/>
    <property type="match status" value="1"/>
</dbReference>
<gene>
    <name evidence="3" type="primary">LOC106463110</name>
</gene>
<sequence>MIVFLLDYSFCNQSTVSSDTKPTTHVQVACYDKGQVYIDGETFASNSTSFQPQKPNQCIQCVCQNGRILCRLKTCPGHSCQNPLYNRNDCCPVCPVVRPEQQDISEDNLLVTFQTSGGGTTCNSGRLSYPHGSTWHPVIGPLGQMDCVICKCQMGKIECGRVTCSSEALTCDKPQKVIGHCCPLCVNKDDQVPPVVGSVQSGFSVGEMPQNKKLCVSKRRNYIVFKNRAFIVKSGYYQFAFLKLKDRGNIRLLSWATKEDEMGDFSEQHLTQSEFSEVQKTFKFKLLGSTKSKLVERFIKRFKKLAERCKKRCDGKIPRLENGLRLQKVEQSSQCVGQNIPFEK</sequence>
<dbReference type="InterPro" id="IPR045717">
    <property type="entry name" value="CHRDL1/2"/>
</dbReference>
<dbReference type="Gene3D" id="6.20.200.20">
    <property type="match status" value="1"/>
</dbReference>
<organism evidence="2 3">
    <name type="scientific">Limulus polyphemus</name>
    <name type="common">Atlantic horseshoe crab</name>
    <dbReference type="NCBI Taxonomy" id="6850"/>
    <lineage>
        <taxon>Eukaryota</taxon>
        <taxon>Metazoa</taxon>
        <taxon>Ecdysozoa</taxon>
        <taxon>Arthropoda</taxon>
        <taxon>Chelicerata</taxon>
        <taxon>Merostomata</taxon>
        <taxon>Xiphosura</taxon>
        <taxon>Limulidae</taxon>
        <taxon>Limulus</taxon>
    </lineage>
</organism>
<proteinExistence type="predicted"/>
<dbReference type="Gene3D" id="2.10.70.10">
    <property type="entry name" value="Complement Module, domain 1"/>
    <property type="match status" value="1"/>
</dbReference>
<dbReference type="RefSeq" id="XP_022246235.1">
    <property type="nucleotide sequence ID" value="XM_022390527.1"/>
</dbReference>
<dbReference type="SUPFAM" id="SSF57603">
    <property type="entry name" value="FnI-like domain"/>
    <property type="match status" value="2"/>
</dbReference>
<dbReference type="InterPro" id="IPR001007">
    <property type="entry name" value="VWF_dom"/>
</dbReference>
<protein>
    <submittedName>
        <fullName evidence="3">Chordin-like protein 1 isoform X2</fullName>
    </submittedName>
</protein>
<name>A0ABM1SRH9_LIMPO</name>
<accession>A0ABM1SRH9</accession>
<dbReference type="GeneID" id="106463110"/>
<dbReference type="PROSITE" id="PS50184">
    <property type="entry name" value="VWFC_2"/>
    <property type="match status" value="2"/>
</dbReference>
<dbReference type="PROSITE" id="PS01208">
    <property type="entry name" value="VWFC_1"/>
    <property type="match status" value="2"/>
</dbReference>
<keyword evidence="2" id="KW-1185">Reference proteome</keyword>
<dbReference type="PANTHER" id="PTHR46303">
    <property type="entry name" value="VWFC DOMAIN-CONTAINING PROTEIN"/>
    <property type="match status" value="1"/>
</dbReference>
<evidence type="ECO:0000313" key="3">
    <source>
        <dbReference type="RefSeq" id="XP_022246235.1"/>
    </source>
</evidence>
<evidence type="ECO:0000313" key="2">
    <source>
        <dbReference type="Proteomes" id="UP000694941"/>
    </source>
</evidence>
<dbReference type="Proteomes" id="UP000694941">
    <property type="component" value="Unplaced"/>
</dbReference>
<dbReference type="SMART" id="SM00214">
    <property type="entry name" value="VWC"/>
    <property type="match status" value="2"/>
</dbReference>